<feature type="region of interest" description="Disordered" evidence="1">
    <location>
        <begin position="1"/>
        <end position="142"/>
    </location>
</feature>
<feature type="compositionally biased region" description="Low complexity" evidence="1">
    <location>
        <begin position="221"/>
        <end position="239"/>
    </location>
</feature>
<name>A0A9Q3CZR2_9BASI</name>
<evidence type="ECO:0000313" key="3">
    <source>
        <dbReference type="Proteomes" id="UP000765509"/>
    </source>
</evidence>
<sequence>MSPVYLRKLGIPRNQPEDREGLFRTRRPVRGHLVHTCGWQDTEGLEGYGSSSSDPPTPQRSFSLEHGQQGVQPSIPLGRTWSKFPQDMSQRDTLQRPCGNQKRMEFHQAAQTPGGEGKGDKGESSQYPSYRITAEPDRENSDYLRLTSSRPTQLSSGFTQFRRQQISGQESPFLTIPAIFQEKIRIQGKQEEIFQTKAERVRPNDPEAVCIGKSSAQEPEISVNTSRISSSSNRNITTNKNEHNFFTPESNLNSDALWLQMSQFAEETQKAFSELQESHVRMEKLAASMDKIVKTLQAGHSQLSKVSGETNERLNQLF</sequence>
<proteinExistence type="predicted"/>
<dbReference type="Proteomes" id="UP000765509">
    <property type="component" value="Unassembled WGS sequence"/>
</dbReference>
<organism evidence="2 3">
    <name type="scientific">Austropuccinia psidii MF-1</name>
    <dbReference type="NCBI Taxonomy" id="1389203"/>
    <lineage>
        <taxon>Eukaryota</taxon>
        <taxon>Fungi</taxon>
        <taxon>Dikarya</taxon>
        <taxon>Basidiomycota</taxon>
        <taxon>Pucciniomycotina</taxon>
        <taxon>Pucciniomycetes</taxon>
        <taxon>Pucciniales</taxon>
        <taxon>Sphaerophragmiaceae</taxon>
        <taxon>Austropuccinia</taxon>
    </lineage>
</organism>
<reference evidence="2" key="1">
    <citation type="submission" date="2021-03" db="EMBL/GenBank/DDBJ databases">
        <title>Draft genome sequence of rust myrtle Austropuccinia psidii MF-1, a brazilian biotype.</title>
        <authorList>
            <person name="Quecine M.C."/>
            <person name="Pachon D.M.R."/>
            <person name="Bonatelli M.L."/>
            <person name="Correr F.H."/>
            <person name="Franceschini L.M."/>
            <person name="Leite T.F."/>
            <person name="Margarido G.R.A."/>
            <person name="Almeida C.A."/>
            <person name="Ferrarezi J.A."/>
            <person name="Labate C.A."/>
        </authorList>
    </citation>
    <scope>NUCLEOTIDE SEQUENCE</scope>
    <source>
        <strain evidence="2">MF-1</strain>
    </source>
</reference>
<protein>
    <submittedName>
        <fullName evidence="2">Uncharacterized protein</fullName>
    </submittedName>
</protein>
<feature type="compositionally biased region" description="Polar residues" evidence="1">
    <location>
        <begin position="49"/>
        <end position="62"/>
    </location>
</feature>
<comment type="caution">
    <text evidence="2">The sequence shown here is derived from an EMBL/GenBank/DDBJ whole genome shotgun (WGS) entry which is preliminary data.</text>
</comment>
<dbReference type="EMBL" id="AVOT02011789">
    <property type="protein sequence ID" value="MBW0492858.1"/>
    <property type="molecule type" value="Genomic_DNA"/>
</dbReference>
<feature type="region of interest" description="Disordered" evidence="1">
    <location>
        <begin position="221"/>
        <end position="242"/>
    </location>
</feature>
<accession>A0A9Q3CZR2</accession>
<dbReference type="AlphaFoldDB" id="A0A9Q3CZR2"/>
<evidence type="ECO:0000313" key="2">
    <source>
        <dbReference type="EMBL" id="MBW0492858.1"/>
    </source>
</evidence>
<gene>
    <name evidence="2" type="ORF">O181_032573</name>
</gene>
<feature type="compositionally biased region" description="Basic residues" evidence="1">
    <location>
        <begin position="24"/>
        <end position="33"/>
    </location>
</feature>
<keyword evidence="3" id="KW-1185">Reference proteome</keyword>
<evidence type="ECO:0000256" key="1">
    <source>
        <dbReference type="SAM" id="MobiDB-lite"/>
    </source>
</evidence>